<keyword evidence="11" id="KW-0970">Cilium biogenesis/degradation</keyword>
<dbReference type="PANTHER" id="PTHR44499:SF1">
    <property type="entry name" value="JOUBERIN"/>
    <property type="match status" value="1"/>
</dbReference>
<evidence type="ECO:0000256" key="6">
    <source>
        <dbReference type="ARBA" id="ARBA00022490"/>
    </source>
</evidence>
<dbReference type="AlphaFoldDB" id="A0AAY4BYP1"/>
<keyword evidence="4 18" id="KW-0728">SH3 domain</keyword>
<dbReference type="Ensembl" id="ENSDCDT00010031422.1">
    <property type="protein sequence ID" value="ENSDCDP00010025341.1"/>
    <property type="gene ID" value="ENSDCDG00010016131.1"/>
</dbReference>
<feature type="region of interest" description="Disordered" evidence="20">
    <location>
        <begin position="62"/>
        <end position="225"/>
    </location>
</feature>
<dbReference type="GO" id="GO:0044458">
    <property type="term" value="P:motile cilium assembly"/>
    <property type="evidence" value="ECO:0007669"/>
    <property type="project" value="TreeGrafter"/>
</dbReference>
<keyword evidence="15" id="KW-0966">Cell projection</keyword>
<dbReference type="FunFam" id="2.30.30.40:FF:000132">
    <property type="entry name" value="jouberin isoform X2"/>
    <property type="match status" value="1"/>
</dbReference>
<dbReference type="RefSeq" id="XP_028824292.1">
    <property type="nucleotide sequence ID" value="XM_028968459.1"/>
</dbReference>
<comment type="subcellular location">
    <subcellularLocation>
        <location evidence="3">Cell junction</location>
        <location evidence="3">Adherens junction</location>
    </subcellularLocation>
    <subcellularLocation>
        <location evidence="2">Cytoplasm</location>
        <location evidence="2">Cytoskeleton</location>
        <location evidence="2">Cilium basal body</location>
    </subcellularLocation>
    <subcellularLocation>
        <location evidence="1">Cytoplasm</location>
        <location evidence="1">Cytoskeleton</location>
        <location evidence="1">Microtubule organizing center</location>
        <location evidence="1">Centrosome</location>
        <location evidence="1">Centriole</location>
    </subcellularLocation>
</comment>
<keyword evidence="9" id="KW-0677">Repeat</keyword>
<dbReference type="FunFam" id="2.130.10.10:FF:000112">
    <property type="entry name" value="jouberin isoform X2"/>
    <property type="match status" value="1"/>
</dbReference>
<feature type="repeat" description="WD" evidence="19">
    <location>
        <begin position="589"/>
        <end position="621"/>
    </location>
</feature>
<dbReference type="PANTHER" id="PTHR44499">
    <property type="entry name" value="JOUBERIN"/>
    <property type="match status" value="1"/>
</dbReference>
<evidence type="ECO:0000256" key="5">
    <source>
        <dbReference type="ARBA" id="ARBA00022473"/>
    </source>
</evidence>
<dbReference type="PROSITE" id="PS50082">
    <property type="entry name" value="WD_REPEATS_2"/>
    <property type="match status" value="4"/>
</dbReference>
<dbReference type="InterPro" id="IPR015943">
    <property type="entry name" value="WD40/YVTN_repeat-like_dom_sf"/>
</dbReference>
<reference evidence="22" key="2">
    <citation type="submission" date="2025-09" db="UniProtKB">
        <authorList>
            <consortium name="Ensembl"/>
        </authorList>
    </citation>
    <scope>IDENTIFICATION</scope>
</reference>
<keyword evidence="6" id="KW-0963">Cytoplasm</keyword>
<dbReference type="SMART" id="SM00326">
    <property type="entry name" value="SH3"/>
    <property type="match status" value="1"/>
</dbReference>
<dbReference type="Pfam" id="PF00018">
    <property type="entry name" value="SH3_1"/>
    <property type="match status" value="1"/>
</dbReference>
<dbReference type="PRINTS" id="PR00452">
    <property type="entry name" value="SH3DOMAIN"/>
</dbReference>
<evidence type="ECO:0000256" key="2">
    <source>
        <dbReference type="ARBA" id="ARBA00004120"/>
    </source>
</evidence>
<sequence length="1076" mass="121991">MPVGDLEVIARLDDVFKKYSDAPVVKRKTKKKADSLQDGIVLNSFKENLDLKKDSEDHETILHNTYDPAQSSPRFTKNKRREEQATEKPNNVSTSQEELRLTRKKKKKSKRNLPLNPSTAPQASDILSRAQTGCGQRGRGESERNVEAEDPITKEVKRPERDVAAATEVMLNNEVGKKKKKKSSQMLEADARELSEEPSEAAETKAENSLEDSTKAKEKRKKKRKEMVAEVPVMSVPDASLVLGVCVHRTDRLKNDLLLSHPMVKVHVVDERTGQYVKKEDVQRPVSSFYEHESVDHILPIITQPYDFKKHKSNVPEWEEQIIFNERFTYLTQDDLDSPRVLLFFEVLDFVSMEEARVHEDQYEHGFRKIAWAFLKLVGTNGVLNVNSKLRLQLYYPPPRTKKMLGTVEIVEWWRRFPRNRYFSTLYVTVKGLKLPEHVDPSMRSMMALQQERGSSSFTELYSEITRKNHSQLMASKPDLVKWDRVPGQMCHIPNKPMLSLNGGQMGCFNLRFSHDGRMLATACADRDAFPIIVYEIPSGKVLTSFCGHLSPVYDLSWSRDDCSLLTASSDGTVRVWNTDLCLASAQKVLPHPSFVYCAQFHPCVQSLVVTGGYDSLLRVWCVDVQDINGHLFQEFEGHKAFVNTLCFDPEGLRMFSADSMGHIIVWNIVVEEGSHHQTRYHWSIEREIKESDLSGIPISMLQVHPNGRRLLIHAKDSVLRVMDLRIMAVKKYTGATNYREQVQSTFTPCSSFIFSGSEDGLAYVWNAETGDQLAVYSELGYTTTLRTVAFHPHENMVAFCAFGSCLPIHVYIYDQKVSQLEVEGFKKMKTGRTPDKLAAFEDTGSSAVDRFASAARVSLRMQRVKDKLDSVLRPQQEAENLECLYGPGIMSQIRRSLSQKMDLNASLTPSVSTYGHEHQLHISGVLSSVGPSLTPGKSTKSLKVVSLYDYCANRSDELTVCRGDIIHVLYKDNDSWWFGQLSSGQQGYFPASYVAEERDFRREISQVPQLKVDRTTPTRVFGASTSEDLQVLPEQESDPAFHIWPESHTRAGLISSVPLSSQRSKEEDEGQHAGD</sequence>
<organism evidence="22 23">
    <name type="scientific">Denticeps clupeoides</name>
    <name type="common">denticle herring</name>
    <dbReference type="NCBI Taxonomy" id="299321"/>
    <lineage>
        <taxon>Eukaryota</taxon>
        <taxon>Metazoa</taxon>
        <taxon>Chordata</taxon>
        <taxon>Craniata</taxon>
        <taxon>Vertebrata</taxon>
        <taxon>Euteleostomi</taxon>
        <taxon>Actinopterygii</taxon>
        <taxon>Neopterygii</taxon>
        <taxon>Teleostei</taxon>
        <taxon>Clupei</taxon>
        <taxon>Clupeiformes</taxon>
        <taxon>Denticipitoidei</taxon>
        <taxon>Denticipitidae</taxon>
        <taxon>Denticeps</taxon>
    </lineage>
</organism>
<feature type="region of interest" description="Disordered" evidence="20">
    <location>
        <begin position="1056"/>
        <end position="1076"/>
    </location>
</feature>
<keyword evidence="5" id="KW-0217">Developmental protein</keyword>
<dbReference type="CDD" id="cd00200">
    <property type="entry name" value="WD40"/>
    <property type="match status" value="1"/>
</dbReference>
<evidence type="ECO:0000256" key="13">
    <source>
        <dbReference type="ARBA" id="ARBA00023069"/>
    </source>
</evidence>
<dbReference type="GO" id="GO:0005814">
    <property type="term" value="C:centriole"/>
    <property type="evidence" value="ECO:0007669"/>
    <property type="project" value="UniProtKB-SubCell"/>
</dbReference>
<dbReference type="Gene3D" id="2.130.10.10">
    <property type="entry name" value="YVTN repeat-like/Quinoprotein amine dehydrogenase"/>
    <property type="match status" value="1"/>
</dbReference>
<feature type="compositionally biased region" description="Basic and acidic residues" evidence="20">
    <location>
        <begin position="1064"/>
        <end position="1076"/>
    </location>
</feature>
<dbReference type="InterPro" id="IPR001452">
    <property type="entry name" value="SH3_domain"/>
</dbReference>
<keyword evidence="10" id="KW-0221">Differentiation</keyword>
<evidence type="ECO:0000256" key="16">
    <source>
        <dbReference type="ARBA" id="ARBA00058395"/>
    </source>
</evidence>
<evidence type="ECO:0000256" key="1">
    <source>
        <dbReference type="ARBA" id="ARBA00004114"/>
    </source>
</evidence>
<feature type="compositionally biased region" description="Basic and acidic residues" evidence="20">
    <location>
        <begin position="138"/>
        <end position="163"/>
    </location>
</feature>
<evidence type="ECO:0000313" key="23">
    <source>
        <dbReference type="Proteomes" id="UP000694580"/>
    </source>
</evidence>
<protein>
    <recommendedName>
        <fullName evidence="17">Jouberin</fullName>
    </recommendedName>
</protein>
<evidence type="ECO:0000256" key="14">
    <source>
        <dbReference type="ARBA" id="ARBA00023212"/>
    </source>
</evidence>
<dbReference type="PROSITE" id="PS50002">
    <property type="entry name" value="SH3"/>
    <property type="match status" value="1"/>
</dbReference>
<evidence type="ECO:0000256" key="10">
    <source>
        <dbReference type="ARBA" id="ARBA00022782"/>
    </source>
</evidence>
<evidence type="ECO:0000256" key="15">
    <source>
        <dbReference type="ARBA" id="ARBA00023273"/>
    </source>
</evidence>
<dbReference type="InterPro" id="IPR036028">
    <property type="entry name" value="SH3-like_dom_sf"/>
</dbReference>
<dbReference type="SUPFAM" id="SSF50978">
    <property type="entry name" value="WD40 repeat-like"/>
    <property type="match status" value="1"/>
</dbReference>
<proteinExistence type="predicted"/>
<keyword evidence="8 19" id="KW-0853">WD repeat</keyword>
<feature type="repeat" description="WD" evidence="19">
    <location>
        <begin position="546"/>
        <end position="578"/>
    </location>
</feature>
<feature type="compositionally biased region" description="Polar residues" evidence="20">
    <location>
        <begin position="87"/>
        <end position="96"/>
    </location>
</feature>
<evidence type="ECO:0000256" key="7">
    <source>
        <dbReference type="ARBA" id="ARBA00022553"/>
    </source>
</evidence>
<evidence type="ECO:0000259" key="21">
    <source>
        <dbReference type="PROSITE" id="PS50002"/>
    </source>
</evidence>
<dbReference type="GO" id="GO:0005912">
    <property type="term" value="C:adherens junction"/>
    <property type="evidence" value="ECO:0007669"/>
    <property type="project" value="UniProtKB-SubCell"/>
</dbReference>
<dbReference type="Gene3D" id="2.30.30.40">
    <property type="entry name" value="SH3 Domains"/>
    <property type="match status" value="1"/>
</dbReference>
<dbReference type="InterPro" id="IPR035832">
    <property type="entry name" value="AHI1_SH3"/>
</dbReference>
<keyword evidence="14" id="KW-0206">Cytoskeleton</keyword>
<feature type="repeat" description="WD" evidence="19">
    <location>
        <begin position="636"/>
        <end position="669"/>
    </location>
</feature>
<evidence type="ECO:0000256" key="9">
    <source>
        <dbReference type="ARBA" id="ARBA00022737"/>
    </source>
</evidence>
<evidence type="ECO:0000256" key="3">
    <source>
        <dbReference type="ARBA" id="ARBA00004536"/>
    </source>
</evidence>
<keyword evidence="13" id="KW-0969">Cilium</keyword>
<dbReference type="SUPFAM" id="SSF50044">
    <property type="entry name" value="SH3-domain"/>
    <property type="match status" value="1"/>
</dbReference>
<dbReference type="CDD" id="cd11812">
    <property type="entry name" value="SH3_AHI-1"/>
    <property type="match status" value="1"/>
</dbReference>
<evidence type="ECO:0000256" key="19">
    <source>
        <dbReference type="PROSITE-ProRule" id="PRU00221"/>
    </source>
</evidence>
<reference evidence="22" key="1">
    <citation type="submission" date="2025-08" db="UniProtKB">
        <authorList>
            <consortium name="Ensembl"/>
        </authorList>
    </citation>
    <scope>IDENTIFICATION</scope>
</reference>
<keyword evidence="23" id="KW-1185">Reference proteome</keyword>
<keyword evidence="12" id="KW-0965">Cell junction</keyword>
<feature type="compositionally biased region" description="Basic and acidic residues" evidence="20">
    <location>
        <begin position="202"/>
        <end position="216"/>
    </location>
</feature>
<dbReference type="PROSITE" id="PS50294">
    <property type="entry name" value="WD_REPEATS_REGION"/>
    <property type="match status" value="2"/>
</dbReference>
<evidence type="ECO:0000256" key="17">
    <source>
        <dbReference type="ARBA" id="ARBA00071144"/>
    </source>
</evidence>
<dbReference type="GeneID" id="114782601"/>
<dbReference type="GeneTree" id="ENSGT00940000156509"/>
<evidence type="ECO:0000256" key="8">
    <source>
        <dbReference type="ARBA" id="ARBA00022574"/>
    </source>
</evidence>
<dbReference type="SMART" id="SM00320">
    <property type="entry name" value="WD40"/>
    <property type="match status" value="7"/>
</dbReference>
<dbReference type="InterPro" id="IPR036322">
    <property type="entry name" value="WD40_repeat_dom_sf"/>
</dbReference>
<feature type="domain" description="SH3" evidence="21">
    <location>
        <begin position="940"/>
        <end position="1000"/>
    </location>
</feature>
<evidence type="ECO:0000256" key="12">
    <source>
        <dbReference type="ARBA" id="ARBA00022949"/>
    </source>
</evidence>
<dbReference type="InterPro" id="IPR001680">
    <property type="entry name" value="WD40_rpt"/>
</dbReference>
<dbReference type="InterPro" id="IPR052803">
    <property type="entry name" value="Cilium-Associated_Jouberin"/>
</dbReference>
<dbReference type="Pfam" id="PF00400">
    <property type="entry name" value="WD40"/>
    <property type="match status" value="4"/>
</dbReference>
<evidence type="ECO:0000256" key="20">
    <source>
        <dbReference type="SAM" id="MobiDB-lite"/>
    </source>
</evidence>
<feature type="repeat" description="WD" evidence="19">
    <location>
        <begin position="747"/>
        <end position="776"/>
    </location>
</feature>
<accession>A0AAY4BYP1</accession>
<evidence type="ECO:0000256" key="18">
    <source>
        <dbReference type="PROSITE-ProRule" id="PRU00192"/>
    </source>
</evidence>
<dbReference type="Proteomes" id="UP000694580">
    <property type="component" value="Unplaced"/>
</dbReference>
<dbReference type="GO" id="GO:0030154">
    <property type="term" value="P:cell differentiation"/>
    <property type="evidence" value="ECO:0007669"/>
    <property type="project" value="UniProtKB-KW"/>
</dbReference>
<comment type="function">
    <text evidence="16">Involved in vesicle trafficking and required for ciliogenesis, formation of primary non-motile cilium, and recruitment of RAB8A to the basal body of primary cilium. Component of the tectonic-like complex, a complex localized at the transition zone of primary cilia and acting as a barrier that prevents diffusion of transmembrane proteins between the cilia and plasma membranes. Involved in neuronal differentiation. As a positive modulator of classical Wnt signaling, may play a crucial role in ciliary signaling during cerebellum embryonic development.</text>
</comment>
<name>A0AAY4BYP1_9TELE</name>
<dbReference type="GO" id="GO:0036064">
    <property type="term" value="C:ciliary basal body"/>
    <property type="evidence" value="ECO:0007669"/>
    <property type="project" value="TreeGrafter"/>
</dbReference>
<evidence type="ECO:0000256" key="11">
    <source>
        <dbReference type="ARBA" id="ARBA00022794"/>
    </source>
</evidence>
<keyword evidence="7" id="KW-0597">Phosphoprotein</keyword>
<evidence type="ECO:0000313" key="22">
    <source>
        <dbReference type="Ensembl" id="ENSDCDP00010025341.1"/>
    </source>
</evidence>
<gene>
    <name evidence="22" type="primary">AHI1</name>
</gene>
<feature type="compositionally biased region" description="Basic residues" evidence="20">
    <location>
        <begin position="102"/>
        <end position="111"/>
    </location>
</feature>
<evidence type="ECO:0000256" key="4">
    <source>
        <dbReference type="ARBA" id="ARBA00022443"/>
    </source>
</evidence>